<comment type="function">
    <text evidence="6">Specifically methylates the N4 position of cytidine in position 1402 (C1402) of 16S rRNA.</text>
</comment>
<comment type="catalytic activity">
    <reaction evidence="6">
        <text>cytidine(1402) in 16S rRNA + S-adenosyl-L-methionine = N(4)-methylcytidine(1402) in 16S rRNA + S-adenosyl-L-homocysteine + H(+)</text>
        <dbReference type="Rhea" id="RHEA:42928"/>
        <dbReference type="Rhea" id="RHEA-COMP:10286"/>
        <dbReference type="Rhea" id="RHEA-COMP:10287"/>
        <dbReference type="ChEBI" id="CHEBI:15378"/>
        <dbReference type="ChEBI" id="CHEBI:57856"/>
        <dbReference type="ChEBI" id="CHEBI:59789"/>
        <dbReference type="ChEBI" id="CHEBI:74506"/>
        <dbReference type="ChEBI" id="CHEBI:82748"/>
        <dbReference type="EC" id="2.1.1.199"/>
    </reaction>
</comment>
<evidence type="ECO:0000256" key="6">
    <source>
        <dbReference type="HAMAP-Rule" id="MF_01007"/>
    </source>
</evidence>
<evidence type="ECO:0000256" key="4">
    <source>
        <dbReference type="ARBA" id="ARBA00022679"/>
    </source>
</evidence>
<feature type="binding site" evidence="6">
    <location>
        <position position="74"/>
    </location>
    <ligand>
        <name>S-adenosyl-L-methionine</name>
        <dbReference type="ChEBI" id="CHEBI:59789"/>
    </ligand>
</feature>
<keyword evidence="8" id="KW-1185">Reference proteome</keyword>
<evidence type="ECO:0000313" key="8">
    <source>
        <dbReference type="Proteomes" id="UP000004892"/>
    </source>
</evidence>
<dbReference type="GO" id="GO:0070475">
    <property type="term" value="P:rRNA base methylation"/>
    <property type="evidence" value="ECO:0007669"/>
    <property type="project" value="UniProtKB-UniRule"/>
</dbReference>
<evidence type="ECO:0000256" key="5">
    <source>
        <dbReference type="ARBA" id="ARBA00022691"/>
    </source>
</evidence>
<sequence length="305" mass="34758">MSEYHIPVLLKESIEGLNIQPEGVYLDLTYGGGGHSRAILDRLEGGVLMGFDQDEDAVAHMPEDRRFIPVHHNFRYMRNFVRYYELKGVDGILADLGVSSHEFDEAERGFSFRFDAELDMRMNRKSRLKASDVLNTYSEEALLAIFRNYGEIENAGRLVGAIAKRRQEQSLLTSGDLYQGIQACIPKMKEKKYLAKVYQALRIEVNGELEALKEMLEQTKEVLRPGGRLVVITYHSLEDRIVKNFLKTGNVEGKVEKDPIYGHETKGFDLINRKVILPSAEEIQRNPRARSAKLRIAAKPVETNE</sequence>
<dbReference type="SUPFAM" id="SSF81799">
    <property type="entry name" value="Putative methyltransferase TM0872, insert domain"/>
    <property type="match status" value="1"/>
</dbReference>
<dbReference type="EMBL" id="ADMC01000023">
    <property type="protein sequence ID" value="EHP47135.1"/>
    <property type="molecule type" value="Genomic_DNA"/>
</dbReference>
<evidence type="ECO:0000256" key="1">
    <source>
        <dbReference type="ARBA" id="ARBA00010396"/>
    </source>
</evidence>
<reference evidence="7 8" key="1">
    <citation type="submission" date="2012-01" db="EMBL/GenBank/DDBJ databases">
        <title>The Genome Sequence of Odoribacter laneus YIT 12061.</title>
        <authorList>
            <consortium name="The Broad Institute Genome Sequencing Platform"/>
            <person name="Earl A."/>
            <person name="Ward D."/>
            <person name="Feldgarden M."/>
            <person name="Gevers D."/>
            <person name="Morotomi M."/>
            <person name="Young S.K."/>
            <person name="Zeng Q."/>
            <person name="Gargeya S."/>
            <person name="Fitzgerald M."/>
            <person name="Haas B."/>
            <person name="Abouelleil A."/>
            <person name="Alvarado L."/>
            <person name="Arachchi H.M."/>
            <person name="Berlin A."/>
            <person name="Chapman S.B."/>
            <person name="Gearin G."/>
            <person name="Goldberg J."/>
            <person name="Griggs A."/>
            <person name="Gujja S."/>
            <person name="Hansen M."/>
            <person name="Heiman D."/>
            <person name="Howarth C."/>
            <person name="Larimer J."/>
            <person name="Lui A."/>
            <person name="MacDonald P.J.P."/>
            <person name="McCowen C."/>
            <person name="Montmayeur A."/>
            <person name="Murphy C."/>
            <person name="Neiman D."/>
            <person name="Pearson M."/>
            <person name="Priest M."/>
            <person name="Roberts A."/>
            <person name="Saif S."/>
            <person name="Shea T."/>
            <person name="Sisk P."/>
            <person name="Stolte C."/>
            <person name="Sykes S."/>
            <person name="Wortman J."/>
            <person name="Nusbaum C."/>
            <person name="Birren B."/>
        </authorList>
    </citation>
    <scope>NUCLEOTIDE SEQUENCE [LARGE SCALE GENOMIC DNA]</scope>
    <source>
        <strain evidence="7 8">YIT 12061</strain>
    </source>
</reference>
<comment type="similarity">
    <text evidence="1 6">Belongs to the methyltransferase superfamily. RsmH family.</text>
</comment>
<dbReference type="GeneID" id="98069308"/>
<keyword evidence="5 6" id="KW-0949">S-adenosyl-L-methionine</keyword>
<evidence type="ECO:0000256" key="2">
    <source>
        <dbReference type="ARBA" id="ARBA00022552"/>
    </source>
</evidence>
<accession>H1DHK6</accession>
<organism evidence="7 8">
    <name type="scientific">Odoribacter laneus YIT 12061</name>
    <dbReference type="NCBI Taxonomy" id="742817"/>
    <lineage>
        <taxon>Bacteria</taxon>
        <taxon>Pseudomonadati</taxon>
        <taxon>Bacteroidota</taxon>
        <taxon>Bacteroidia</taxon>
        <taxon>Bacteroidales</taxon>
        <taxon>Odoribacteraceae</taxon>
        <taxon>Odoribacter</taxon>
    </lineage>
</organism>
<proteinExistence type="inferred from homology"/>
<comment type="caution">
    <text evidence="7">The sequence shown here is derived from an EMBL/GenBank/DDBJ whole genome shotgun (WGS) entry which is preliminary data.</text>
</comment>
<feature type="binding site" evidence="6">
    <location>
        <begin position="33"/>
        <end position="35"/>
    </location>
    <ligand>
        <name>S-adenosyl-L-methionine</name>
        <dbReference type="ChEBI" id="CHEBI:59789"/>
    </ligand>
</feature>
<feature type="binding site" evidence="6">
    <location>
        <position position="52"/>
    </location>
    <ligand>
        <name>S-adenosyl-L-methionine</name>
        <dbReference type="ChEBI" id="CHEBI:59789"/>
    </ligand>
</feature>
<dbReference type="EC" id="2.1.1.199" evidence="6"/>
<comment type="subcellular location">
    <subcellularLocation>
        <location evidence="6">Cytoplasm</location>
    </subcellularLocation>
</comment>
<keyword evidence="3 6" id="KW-0489">Methyltransferase</keyword>
<protein>
    <recommendedName>
        <fullName evidence="6">Ribosomal RNA small subunit methyltransferase H</fullName>
        <ecNumber evidence="6">2.1.1.199</ecNumber>
    </recommendedName>
    <alternativeName>
        <fullName evidence="6">16S rRNA m(4)C1402 methyltransferase</fullName>
    </alternativeName>
    <alternativeName>
        <fullName evidence="6">rRNA (cytosine-N(4)-)-methyltransferase RsmH</fullName>
    </alternativeName>
</protein>
<dbReference type="HAMAP" id="MF_01007">
    <property type="entry name" value="16SrRNA_methyltr_H"/>
    <property type="match status" value="1"/>
</dbReference>
<dbReference type="RefSeq" id="WP_009136890.1">
    <property type="nucleotide sequence ID" value="NZ_JH594596.1"/>
</dbReference>
<evidence type="ECO:0000313" key="7">
    <source>
        <dbReference type="EMBL" id="EHP47135.1"/>
    </source>
</evidence>
<dbReference type="eggNOG" id="COG0275">
    <property type="taxonomic scope" value="Bacteria"/>
</dbReference>
<comment type="caution">
    <text evidence="6">Lacks conserved residue(s) required for the propagation of feature annotation.</text>
</comment>
<keyword evidence="4 6" id="KW-0808">Transferase</keyword>
<dbReference type="InterPro" id="IPR023397">
    <property type="entry name" value="SAM-dep_MeTrfase_MraW_recog"/>
</dbReference>
<dbReference type="SUPFAM" id="SSF53335">
    <property type="entry name" value="S-adenosyl-L-methionine-dependent methyltransferases"/>
    <property type="match status" value="1"/>
</dbReference>
<dbReference type="Gene3D" id="1.10.150.170">
    <property type="entry name" value="Putative methyltransferase TM0872, insert domain"/>
    <property type="match status" value="1"/>
</dbReference>
<dbReference type="Gene3D" id="3.40.50.150">
    <property type="entry name" value="Vaccinia Virus protein VP39"/>
    <property type="match status" value="1"/>
</dbReference>
<dbReference type="PATRIC" id="fig|742817.3.peg.1859"/>
<gene>
    <name evidence="6" type="primary">rsmH</name>
    <name evidence="7" type="ORF">HMPREF9449_01742</name>
</gene>
<dbReference type="HOGENOM" id="CLU_038422_2_0_10"/>
<dbReference type="PANTHER" id="PTHR11265:SF0">
    <property type="entry name" value="12S RRNA N4-METHYLCYTIDINE METHYLTRANSFERASE"/>
    <property type="match status" value="1"/>
</dbReference>
<name>H1DHK6_9BACT</name>
<dbReference type="NCBIfam" id="TIGR00006">
    <property type="entry name" value="16S rRNA (cytosine(1402)-N(4))-methyltransferase RsmH"/>
    <property type="match status" value="1"/>
</dbReference>
<keyword evidence="2 6" id="KW-0698">rRNA processing</keyword>
<dbReference type="AlphaFoldDB" id="H1DHK6"/>
<dbReference type="GO" id="GO:0005737">
    <property type="term" value="C:cytoplasm"/>
    <property type="evidence" value="ECO:0007669"/>
    <property type="project" value="UniProtKB-SubCell"/>
</dbReference>
<keyword evidence="6" id="KW-0963">Cytoplasm</keyword>
<feature type="binding site" evidence="6">
    <location>
        <position position="95"/>
    </location>
    <ligand>
        <name>S-adenosyl-L-methionine</name>
        <dbReference type="ChEBI" id="CHEBI:59789"/>
    </ligand>
</feature>
<dbReference type="Proteomes" id="UP000004892">
    <property type="component" value="Unassembled WGS sequence"/>
</dbReference>
<dbReference type="InterPro" id="IPR029063">
    <property type="entry name" value="SAM-dependent_MTases_sf"/>
</dbReference>
<dbReference type="PANTHER" id="PTHR11265">
    <property type="entry name" value="S-ADENOSYL-METHYLTRANSFERASE MRAW"/>
    <property type="match status" value="1"/>
</dbReference>
<evidence type="ECO:0000256" key="3">
    <source>
        <dbReference type="ARBA" id="ARBA00022603"/>
    </source>
</evidence>
<dbReference type="InterPro" id="IPR002903">
    <property type="entry name" value="RsmH"/>
</dbReference>
<dbReference type="Pfam" id="PF01795">
    <property type="entry name" value="Methyltransf_5"/>
    <property type="match status" value="1"/>
</dbReference>
<dbReference type="STRING" id="742817.HMPREF9449_01742"/>
<dbReference type="PIRSF" id="PIRSF004486">
    <property type="entry name" value="MraW"/>
    <property type="match status" value="1"/>
</dbReference>
<dbReference type="GO" id="GO:0071424">
    <property type="term" value="F:rRNA (cytosine-N4-)-methyltransferase activity"/>
    <property type="evidence" value="ECO:0007669"/>
    <property type="project" value="UniProtKB-UniRule"/>
</dbReference>